<evidence type="ECO:0000256" key="1">
    <source>
        <dbReference type="SAM" id="MobiDB-lite"/>
    </source>
</evidence>
<dbReference type="KEGG" id="zga:ZOBELLIA_2634"/>
<evidence type="ECO:0000313" key="2">
    <source>
        <dbReference type="EMBL" id="CAZ96784.1"/>
    </source>
</evidence>
<sequence>MIRVTADLFSGRPNPSWIMADANGEEILKQIAKEKQIISKPNTGYDGLGFRGIEIEVISDEKIRGIPNSFKIADGTAEDQKTSIGIASRIVEQMTRYSKLSLDSHRLTPIDKHIQKIILASIEQYQLDLERIRKVIKKRYPKLPKNSKRVTVDDASCCDCKYEESKFNPNFWNADSHVRHNNNCYNYGRNWKTNTFAQPGKFSGQMASSMSCSEVKAASLRDGLKLRCDCLPQSEYPRRLMALVIAPGVDYHWYRKQDGGFWGHKPGGTPAKNTDNSGDLITDPETCDRGSGSTLNYTDFCDYFYAGKSVSII</sequence>
<dbReference type="HOGENOM" id="CLU_077823_0_0_10"/>
<dbReference type="Proteomes" id="UP000008898">
    <property type="component" value="Chromosome"/>
</dbReference>
<feature type="region of interest" description="Disordered" evidence="1">
    <location>
        <begin position="266"/>
        <end position="285"/>
    </location>
</feature>
<organism evidence="2 3">
    <name type="scientific">Zobellia galactanivorans (strain DSM 12802 / CCUG 47099 / CIP 106680 / NCIMB 13871 / Dsij)</name>
    <dbReference type="NCBI Taxonomy" id="63186"/>
    <lineage>
        <taxon>Bacteria</taxon>
        <taxon>Pseudomonadati</taxon>
        <taxon>Bacteroidota</taxon>
        <taxon>Flavobacteriia</taxon>
        <taxon>Flavobacteriales</taxon>
        <taxon>Flavobacteriaceae</taxon>
        <taxon>Zobellia</taxon>
    </lineage>
</organism>
<accession>G0LCA7</accession>
<keyword evidence="3" id="KW-1185">Reference proteome</keyword>
<dbReference type="EMBL" id="FP476056">
    <property type="protein sequence ID" value="CAZ96784.1"/>
    <property type="molecule type" value="Genomic_DNA"/>
</dbReference>
<evidence type="ECO:0000313" key="3">
    <source>
        <dbReference type="Proteomes" id="UP000008898"/>
    </source>
</evidence>
<name>G0LCA7_ZOBGA</name>
<dbReference type="PATRIC" id="fig|63186.3.peg.2594"/>
<dbReference type="RefSeq" id="WP_013993980.1">
    <property type="nucleotide sequence ID" value="NC_015844.1"/>
</dbReference>
<reference evidence="2 3" key="2">
    <citation type="journal article" date="2012" name="Environ. Microbiol.">
        <title>Characterization of the first alginolytic operons in a marine bacterium: from their emergence in marine Flavobacteriia to their independent transfers to marine Proteobacteria and human gut Bacteroides.</title>
        <authorList>
            <person name="Thomas F."/>
            <person name="Barbeyron T."/>
            <person name="Tonon T."/>
            <person name="Genicot S."/>
            <person name="Czjzek M."/>
            <person name="Michel G."/>
        </authorList>
    </citation>
    <scope>NUCLEOTIDE SEQUENCE [LARGE SCALE GENOMIC DNA]</scope>
    <source>
        <strain evidence="3">DSM 12802 / CCUG 47099 / CIP 106680 / NCIMB 13871 / Dsij</strain>
    </source>
</reference>
<gene>
    <name evidence="2" type="ordered locus">zobellia_2634</name>
</gene>
<dbReference type="OrthoDB" id="2633851at2"/>
<proteinExistence type="predicted"/>
<dbReference type="AlphaFoldDB" id="G0LCA7"/>
<protein>
    <submittedName>
        <fullName evidence="2">Uncharacterized protein</fullName>
    </submittedName>
</protein>
<reference evidence="3" key="1">
    <citation type="submission" date="2009-07" db="EMBL/GenBank/DDBJ databases">
        <title>Complete genome sequence of Zobellia galactanivorans Dsij.</title>
        <authorList>
            <consortium name="Genoscope - CEA"/>
        </authorList>
    </citation>
    <scope>NUCLEOTIDE SEQUENCE [LARGE SCALE GENOMIC DNA]</scope>
    <source>
        <strain evidence="3">DSM 12802 / CCUG 47099 / CIP 106680 / NCIMB 13871 / Dsij</strain>
    </source>
</reference>